<gene>
    <name evidence="1" type="ORF">EWV77_22855</name>
</gene>
<proteinExistence type="predicted"/>
<organism evidence="1 2">
    <name type="scientific">Microcystis viridis Mv_BB_P_19951000_S68D</name>
    <dbReference type="NCBI Taxonomy" id="2486270"/>
    <lineage>
        <taxon>Bacteria</taxon>
        <taxon>Bacillati</taxon>
        <taxon>Cyanobacteriota</taxon>
        <taxon>Cyanophyceae</taxon>
        <taxon>Oscillatoriophycideae</taxon>
        <taxon>Chroococcales</taxon>
        <taxon>Microcystaceae</taxon>
        <taxon>Microcystis</taxon>
    </lineage>
</organism>
<dbReference type="EMBL" id="SFAZ01000320">
    <property type="protein sequence ID" value="TRU67348.1"/>
    <property type="molecule type" value="Genomic_DNA"/>
</dbReference>
<dbReference type="AlphaFoldDB" id="A0A552H7X2"/>
<evidence type="ECO:0008006" key="3">
    <source>
        <dbReference type="Google" id="ProtNLM"/>
    </source>
</evidence>
<comment type="caution">
    <text evidence="1">The sequence shown here is derived from an EMBL/GenBank/DDBJ whole genome shotgun (WGS) entry which is preliminary data.</text>
</comment>
<protein>
    <recommendedName>
        <fullName evidence="3">CopG family transcriptional regulator</fullName>
    </recommendedName>
</protein>
<sequence>MLSINLDRETENYLADIISEENISSEELLKKLIYEHWQSLKPRKTLLQRRGGHPQHLLENAPPDLSLRENRKKVVAEYIQNHHQLGYNYR</sequence>
<accession>A0A552H7X2</accession>
<evidence type="ECO:0000313" key="2">
    <source>
        <dbReference type="Proteomes" id="UP000320674"/>
    </source>
</evidence>
<evidence type="ECO:0000313" key="1">
    <source>
        <dbReference type="EMBL" id="TRU67348.1"/>
    </source>
</evidence>
<reference evidence="1 2" key="1">
    <citation type="submission" date="2019-01" db="EMBL/GenBank/DDBJ databases">
        <title>Coherence of Microcystis species and biogeography revealed through population genomics.</title>
        <authorList>
            <person name="Perez-Carrascal O.M."/>
            <person name="Terrat Y."/>
            <person name="Giani A."/>
            <person name="Fortin N."/>
            <person name="Tromas N."/>
            <person name="Shapiro B.J."/>
        </authorList>
    </citation>
    <scope>NUCLEOTIDE SEQUENCE [LARGE SCALE GENOMIC DNA]</scope>
    <source>
        <strain evidence="1">Mv_BB_P_19951000_S68D</strain>
    </source>
</reference>
<dbReference type="Proteomes" id="UP000320674">
    <property type="component" value="Unassembled WGS sequence"/>
</dbReference>
<name>A0A552H7X2_MICVR</name>